<dbReference type="InterPro" id="IPR000399">
    <property type="entry name" value="TPP-bd_CS"/>
</dbReference>
<dbReference type="SUPFAM" id="SSF52518">
    <property type="entry name" value="Thiamin diphosphate-binding fold (THDP-binding)"/>
    <property type="match status" value="2"/>
</dbReference>
<comment type="similarity">
    <text evidence="1 3">Belongs to the TPP enzyme family.</text>
</comment>
<dbReference type="InterPro" id="IPR012000">
    <property type="entry name" value="Thiamin_PyroP_enz_cen_dom"/>
</dbReference>
<dbReference type="InterPro" id="IPR047210">
    <property type="entry name" value="TPP_PYR_POXB-like"/>
</dbReference>
<dbReference type="PANTHER" id="PTHR42981:SF2">
    <property type="entry name" value="PYRUVATE DEHYDROGENASE [UBIQUINONE]"/>
    <property type="match status" value="1"/>
</dbReference>
<dbReference type="NCBIfam" id="NF006129">
    <property type="entry name" value="PRK08273.1"/>
    <property type="match status" value="1"/>
</dbReference>
<evidence type="ECO:0000259" key="6">
    <source>
        <dbReference type="Pfam" id="PF02776"/>
    </source>
</evidence>
<evidence type="ECO:0000259" key="5">
    <source>
        <dbReference type="Pfam" id="PF02775"/>
    </source>
</evidence>
<dbReference type="InterPro" id="IPR047212">
    <property type="entry name" value="TPP_POXB-like"/>
</dbReference>
<dbReference type="CDD" id="cd07039">
    <property type="entry name" value="TPP_PYR_POX"/>
    <property type="match status" value="1"/>
</dbReference>
<dbReference type="PROSITE" id="PS00187">
    <property type="entry name" value="TPP_ENZYMES"/>
    <property type="match status" value="1"/>
</dbReference>
<dbReference type="PANTHER" id="PTHR42981">
    <property type="entry name" value="PYRUVATE DEHYDROGENASE [UBIQUINONE]"/>
    <property type="match status" value="1"/>
</dbReference>
<dbReference type="GO" id="GO:0030976">
    <property type="term" value="F:thiamine pyrophosphate binding"/>
    <property type="evidence" value="ECO:0007669"/>
    <property type="project" value="InterPro"/>
</dbReference>
<evidence type="ECO:0000256" key="1">
    <source>
        <dbReference type="ARBA" id="ARBA00007812"/>
    </source>
</evidence>
<evidence type="ECO:0000259" key="4">
    <source>
        <dbReference type="Pfam" id="PF00205"/>
    </source>
</evidence>
<feature type="domain" description="Thiamine pyrophosphate enzyme N-terminal TPP-binding" evidence="6">
    <location>
        <begin position="57"/>
        <end position="174"/>
    </location>
</feature>
<dbReference type="AlphaFoldDB" id="I3V4T6"/>
<keyword evidence="2 3" id="KW-0786">Thiamine pyrophosphate</keyword>
<evidence type="ECO:0000256" key="2">
    <source>
        <dbReference type="ARBA" id="ARBA00023052"/>
    </source>
</evidence>
<dbReference type="Gene3D" id="3.40.50.1220">
    <property type="entry name" value="TPP-binding domain"/>
    <property type="match status" value="1"/>
</dbReference>
<dbReference type="Gene3D" id="3.40.50.970">
    <property type="match status" value="2"/>
</dbReference>
<feature type="domain" description="Thiamine pyrophosphate enzyme TPP-binding" evidence="5">
    <location>
        <begin position="441"/>
        <end position="596"/>
    </location>
</feature>
<sequence>MSVIVRTLIMSSVHFRTRRLSSGSNWQIGAHTVETFAARAKSRRLSTTEREQVMTGTVGDFLVERLYQWGVRRIFGYPGDGINGMFGALGRANGKIEFIQARHEEMAAFMASAHAKFTGELGVCIATSGPGASHLLTGLYDARMDHQPVLAIVGQQARAALGGHYQQELDLLSMFKDVAGAFVQQASTPEQVRHLLDRAVRTAIGERRVTAVILPNDLQDLPYNEPPRAHGTVHSGIGYSKPRVLPFDEDLQRAADILNTGHKVAILVGAGALQATEQVIAIAEKLGAGVAKALLGKAVLPDDLPWVTGSIGLLGTEPSYQLMTQCDTLLMIGSGFPYSEFLPKEGQARGVQIDLQPDMLSLRYPMEVNLVGDASETLRALLPLLEHKTERRWREKVETWRAQWDKTVTKRALVKADPINPQRVVHELSPRLPDRAIITSDSGSCANWFARDLQIRQGMQCSLSGGLACMGAAVPYAIAAKFAHPQSAVLALVGDGAMQMNNLAELITVAKYWQQWENPQWICAVFNNEDLNQVTWEQRVMEGDPKFDASQSIPDVPYHLFAISIGLQGIYVDREEDVAAGWERALAADRPVLIEFKTDPNVPPLPPHINLGQAKKFASTLLKGDPDQAGIIVQTAKQVLGSVLPGKK</sequence>
<dbReference type="InterPro" id="IPR029061">
    <property type="entry name" value="THDP-binding"/>
</dbReference>
<protein>
    <submittedName>
        <fullName evidence="7">Thiamine pyrophosphate protein</fullName>
    </submittedName>
</protein>
<dbReference type="EMBL" id="CP003588">
    <property type="protein sequence ID" value="AFK72757.1"/>
    <property type="molecule type" value="Genomic_DNA"/>
</dbReference>
<evidence type="ECO:0000313" key="7">
    <source>
        <dbReference type="EMBL" id="AFK72757.1"/>
    </source>
</evidence>
<proteinExistence type="inferred from homology"/>
<dbReference type="CDD" id="cd02014">
    <property type="entry name" value="TPP_POX"/>
    <property type="match status" value="1"/>
</dbReference>
<dbReference type="InterPro" id="IPR047211">
    <property type="entry name" value="POXB-like"/>
</dbReference>
<dbReference type="Pfam" id="PF02775">
    <property type="entry name" value="TPP_enzyme_C"/>
    <property type="match status" value="1"/>
</dbReference>
<accession>I3V4T6</accession>
<dbReference type="Proteomes" id="UP000005268">
    <property type="component" value="Chromosome"/>
</dbReference>
<dbReference type="GO" id="GO:0000287">
    <property type="term" value="F:magnesium ion binding"/>
    <property type="evidence" value="ECO:0007669"/>
    <property type="project" value="InterPro"/>
</dbReference>
<gene>
    <name evidence="7" type="ORF">YSA_11044</name>
</gene>
<dbReference type="InterPro" id="IPR029035">
    <property type="entry name" value="DHS-like_NAD/FAD-binding_dom"/>
</dbReference>
<dbReference type="GO" id="GO:0019752">
    <property type="term" value="P:carboxylic acid metabolic process"/>
    <property type="evidence" value="ECO:0007669"/>
    <property type="project" value="UniProtKB-ARBA"/>
</dbReference>
<dbReference type="PATRIC" id="fig|231023.4.peg.5290"/>
<dbReference type="Pfam" id="PF02776">
    <property type="entry name" value="TPP_enzyme_N"/>
    <property type="match status" value="1"/>
</dbReference>
<name>I3V4T6_PSEPU</name>
<dbReference type="SUPFAM" id="SSF52467">
    <property type="entry name" value="DHS-like NAD/FAD-binding domain"/>
    <property type="match status" value="1"/>
</dbReference>
<dbReference type="HOGENOM" id="CLU_013748_3_0_6"/>
<evidence type="ECO:0000256" key="3">
    <source>
        <dbReference type="RuleBase" id="RU362132"/>
    </source>
</evidence>
<dbReference type="KEGG" id="ppi:YSA_11044"/>
<feature type="domain" description="Thiamine pyrophosphate enzyme central" evidence="4">
    <location>
        <begin position="251"/>
        <end position="381"/>
    </location>
</feature>
<dbReference type="GO" id="GO:0003824">
    <property type="term" value="F:catalytic activity"/>
    <property type="evidence" value="ECO:0007669"/>
    <property type="project" value="InterPro"/>
</dbReference>
<evidence type="ECO:0000313" key="8">
    <source>
        <dbReference type="Proteomes" id="UP000005268"/>
    </source>
</evidence>
<dbReference type="InterPro" id="IPR011766">
    <property type="entry name" value="TPP_enzyme_TPP-bd"/>
</dbReference>
<reference evidence="7 8" key="1">
    <citation type="journal article" date="2012" name="J. Bacteriol.">
        <title>Complete Genome Sequence of the Naphthalene-Degrading Pseudomonas putida Strain ND6.</title>
        <authorList>
            <person name="Li S."/>
            <person name="Zhao H."/>
            <person name="Li Y."/>
            <person name="Niu S."/>
            <person name="Cai B."/>
        </authorList>
    </citation>
    <scope>NUCLEOTIDE SEQUENCE [LARGE SCALE GENOMIC DNA]</scope>
    <source>
        <strain evidence="7 8">ND6</strain>
    </source>
</reference>
<dbReference type="InterPro" id="IPR012001">
    <property type="entry name" value="Thiamin_PyroP_enz_TPP-bd_dom"/>
</dbReference>
<dbReference type="Pfam" id="PF00205">
    <property type="entry name" value="TPP_enzyme_M"/>
    <property type="match status" value="1"/>
</dbReference>
<organism evidence="7 8">
    <name type="scientific">Pseudomonas putida ND6</name>
    <dbReference type="NCBI Taxonomy" id="231023"/>
    <lineage>
        <taxon>Bacteria</taxon>
        <taxon>Pseudomonadati</taxon>
        <taxon>Pseudomonadota</taxon>
        <taxon>Gammaproteobacteria</taxon>
        <taxon>Pseudomonadales</taxon>
        <taxon>Pseudomonadaceae</taxon>
        <taxon>Pseudomonas</taxon>
    </lineage>
</organism>